<dbReference type="AlphaFoldDB" id="A0AAD9JL65"/>
<dbReference type="PANTHER" id="PTHR36693:SF1">
    <property type="entry name" value="GH02722P"/>
    <property type="match status" value="1"/>
</dbReference>
<dbReference type="InterPro" id="IPR032072">
    <property type="entry name" value="DUF4807"/>
</dbReference>
<name>A0AAD9JL65_9ANNE</name>
<evidence type="ECO:0000313" key="2">
    <source>
        <dbReference type="Proteomes" id="UP001208570"/>
    </source>
</evidence>
<sequence>MKFSVVCIWLDEVYVNQTLSSMSAGEKEKMLLHNKEVERFDIHAQDTTVCLCCSGDAGMTETTKKKCVILYRMCYFTKHSAVLAKLIMQELKVSHIFRQNFVRYAFSHWERMKCQYIEWKTDCTVPSVLIIGLEWPNQNILDYKWNYRLCKLTIRALQLADGMNWLNTLGGGYSALGDYSRQHAKHAGQISCRQLCCAVEMGDPSTVIRCHLYYALSLMQTGRLRGSKYTIRRCYKKAQSLIVPDLQLLAMCKGMWSRLQYKYMQKKNRNIL</sequence>
<keyword evidence="2" id="KW-1185">Reference proteome</keyword>
<protein>
    <submittedName>
        <fullName evidence="1">Uncharacterized protein</fullName>
    </submittedName>
</protein>
<proteinExistence type="predicted"/>
<dbReference type="Proteomes" id="UP001208570">
    <property type="component" value="Unassembled WGS sequence"/>
</dbReference>
<gene>
    <name evidence="1" type="ORF">LSH36_268g02029</name>
</gene>
<comment type="caution">
    <text evidence="1">The sequence shown here is derived from an EMBL/GenBank/DDBJ whole genome shotgun (WGS) entry which is preliminary data.</text>
</comment>
<dbReference type="EMBL" id="JAODUP010000268">
    <property type="protein sequence ID" value="KAK2154475.1"/>
    <property type="molecule type" value="Genomic_DNA"/>
</dbReference>
<accession>A0AAD9JL65</accession>
<dbReference type="Pfam" id="PF16065">
    <property type="entry name" value="DUF4807"/>
    <property type="match status" value="1"/>
</dbReference>
<organism evidence="1 2">
    <name type="scientific">Paralvinella palmiformis</name>
    <dbReference type="NCBI Taxonomy" id="53620"/>
    <lineage>
        <taxon>Eukaryota</taxon>
        <taxon>Metazoa</taxon>
        <taxon>Spiralia</taxon>
        <taxon>Lophotrochozoa</taxon>
        <taxon>Annelida</taxon>
        <taxon>Polychaeta</taxon>
        <taxon>Sedentaria</taxon>
        <taxon>Canalipalpata</taxon>
        <taxon>Terebellida</taxon>
        <taxon>Terebelliformia</taxon>
        <taxon>Alvinellidae</taxon>
        <taxon>Paralvinella</taxon>
    </lineage>
</organism>
<dbReference type="PANTHER" id="PTHR36693">
    <property type="entry name" value="GH02722P"/>
    <property type="match status" value="1"/>
</dbReference>
<reference evidence="1" key="1">
    <citation type="journal article" date="2023" name="Mol. Biol. Evol.">
        <title>Third-Generation Sequencing Reveals the Adaptive Role of the Epigenome in Three Deep-Sea Polychaetes.</title>
        <authorList>
            <person name="Perez M."/>
            <person name="Aroh O."/>
            <person name="Sun Y."/>
            <person name="Lan Y."/>
            <person name="Juniper S.K."/>
            <person name="Young C.R."/>
            <person name="Angers B."/>
            <person name="Qian P.Y."/>
        </authorList>
    </citation>
    <scope>NUCLEOTIDE SEQUENCE</scope>
    <source>
        <strain evidence="1">P08H-3</strain>
    </source>
</reference>
<evidence type="ECO:0000313" key="1">
    <source>
        <dbReference type="EMBL" id="KAK2154475.1"/>
    </source>
</evidence>